<sequence>MTVGVLSAEADLRKQMPMGERPLDVAPAISRLSPEQIADSPLLASETAKPFLAFSSWPDQVLNPLQQ</sequence>
<dbReference type="Proteomes" id="UP000035067">
    <property type="component" value="Unassembled WGS sequence"/>
</dbReference>
<evidence type="ECO:0000313" key="1">
    <source>
        <dbReference type="EMBL" id="KKZ10373.1"/>
    </source>
</evidence>
<organism evidence="1 2">
    <name type="scientific">Candidatus Synechococcus spongiarum SP3</name>
    <dbReference type="NCBI Taxonomy" id="1604020"/>
    <lineage>
        <taxon>Bacteria</taxon>
        <taxon>Bacillati</taxon>
        <taxon>Cyanobacteriota</taxon>
        <taxon>Cyanophyceae</taxon>
        <taxon>Synechococcales</taxon>
        <taxon>Synechococcaceae</taxon>
        <taxon>Synechococcus</taxon>
    </lineage>
</organism>
<proteinExistence type="predicted"/>
<dbReference type="AlphaFoldDB" id="A0A0G2J3Z0"/>
<dbReference type="PATRIC" id="fig|1604020.3.peg.365"/>
<comment type="caution">
    <text evidence="1">The sequence shown here is derived from an EMBL/GenBank/DDBJ whole genome shotgun (WGS) entry which is preliminary data.</text>
</comment>
<protein>
    <submittedName>
        <fullName evidence="1">Uncharacterized protein</fullName>
    </submittedName>
</protein>
<accession>A0A0G2J3Z0</accession>
<gene>
    <name evidence="1" type="ORF">TE42_10280</name>
</gene>
<dbReference type="EMBL" id="JXQG01000096">
    <property type="protein sequence ID" value="KKZ10373.1"/>
    <property type="molecule type" value="Genomic_DNA"/>
</dbReference>
<evidence type="ECO:0000313" key="2">
    <source>
        <dbReference type="Proteomes" id="UP000035067"/>
    </source>
</evidence>
<name>A0A0G2J3Z0_9SYNE</name>
<reference evidence="1 2" key="1">
    <citation type="submission" date="2015-01" db="EMBL/GenBank/DDBJ databases">
        <title>Lifestyle Evolution in Cyanobacterial Symbionts of Sponges.</title>
        <authorList>
            <person name="Burgsdorf I."/>
            <person name="Slaby B.M."/>
            <person name="Handley K.M."/>
            <person name="Haber M."/>
            <person name="Blom J."/>
            <person name="Marshall C.W."/>
            <person name="Gilbert J.A."/>
            <person name="Hentschel U."/>
            <person name="Steindler L."/>
        </authorList>
    </citation>
    <scope>NUCLEOTIDE SEQUENCE [LARGE SCALE GENOMIC DNA]</scope>
    <source>
        <strain evidence="1">SP3</strain>
    </source>
</reference>